<evidence type="ECO:0000313" key="2">
    <source>
        <dbReference type="EMBL" id="MFC5478045.1"/>
    </source>
</evidence>
<comment type="caution">
    <text evidence="2">The sequence shown here is derived from an EMBL/GenBank/DDBJ whole genome shotgun (WGS) entry which is preliminary data.</text>
</comment>
<sequence>MSDKHKGMVNEHGRSVRREKMVPVAPESQQGKSPGSGAGNRQSDVGLGTQAGKMQATDAGSRGGPGSQSGGRSARQQAQRMQAQAEADRLGTSMQSGAGGLEQRQHAGSQESNLGAGSQQSAGAGSGGRGNPEQPGSDYGAGLAGTDKKR</sequence>
<dbReference type="Proteomes" id="UP001596101">
    <property type="component" value="Unassembled WGS sequence"/>
</dbReference>
<gene>
    <name evidence="2" type="ORF">ACFPQ5_07590</name>
</gene>
<evidence type="ECO:0000313" key="3">
    <source>
        <dbReference type="Proteomes" id="UP001596101"/>
    </source>
</evidence>
<evidence type="ECO:0008006" key="4">
    <source>
        <dbReference type="Google" id="ProtNLM"/>
    </source>
</evidence>
<evidence type="ECO:0000256" key="1">
    <source>
        <dbReference type="SAM" id="MobiDB-lite"/>
    </source>
</evidence>
<feature type="compositionally biased region" description="Low complexity" evidence="1">
    <location>
        <begin position="70"/>
        <end position="85"/>
    </location>
</feature>
<dbReference type="RefSeq" id="WP_379753030.1">
    <property type="nucleotide sequence ID" value="NZ_JBHSMR010000012.1"/>
</dbReference>
<feature type="compositionally biased region" description="Polar residues" evidence="1">
    <location>
        <begin position="27"/>
        <end position="43"/>
    </location>
</feature>
<accession>A0ABW0MKB8</accession>
<dbReference type="EMBL" id="JBHSMR010000012">
    <property type="protein sequence ID" value="MFC5478045.1"/>
    <property type="molecule type" value="Genomic_DNA"/>
</dbReference>
<proteinExistence type="predicted"/>
<keyword evidence="3" id="KW-1185">Reference proteome</keyword>
<protein>
    <recommendedName>
        <fullName evidence="4">Stress-induced protein</fullName>
    </recommendedName>
</protein>
<reference evidence="3" key="1">
    <citation type="journal article" date="2019" name="Int. J. Syst. Evol. Microbiol.">
        <title>The Global Catalogue of Microorganisms (GCM) 10K type strain sequencing project: providing services to taxonomists for standard genome sequencing and annotation.</title>
        <authorList>
            <consortium name="The Broad Institute Genomics Platform"/>
            <consortium name="The Broad Institute Genome Sequencing Center for Infectious Disease"/>
            <person name="Wu L."/>
            <person name="Ma J."/>
        </authorList>
    </citation>
    <scope>NUCLEOTIDE SEQUENCE [LARGE SCALE GENOMIC DNA]</scope>
    <source>
        <strain evidence="3">CCUG 43111</strain>
    </source>
</reference>
<organism evidence="2 3">
    <name type="scientific">Massilia suwonensis</name>
    <dbReference type="NCBI Taxonomy" id="648895"/>
    <lineage>
        <taxon>Bacteria</taxon>
        <taxon>Pseudomonadati</taxon>
        <taxon>Pseudomonadota</taxon>
        <taxon>Betaproteobacteria</taxon>
        <taxon>Burkholderiales</taxon>
        <taxon>Oxalobacteraceae</taxon>
        <taxon>Telluria group</taxon>
        <taxon>Massilia</taxon>
    </lineage>
</organism>
<feature type="compositionally biased region" description="Basic and acidic residues" evidence="1">
    <location>
        <begin position="1"/>
        <end position="21"/>
    </location>
</feature>
<name>A0ABW0MKB8_9BURK</name>
<feature type="region of interest" description="Disordered" evidence="1">
    <location>
        <begin position="1"/>
        <end position="150"/>
    </location>
</feature>